<dbReference type="Proteomes" id="UP000248961">
    <property type="component" value="Unassembled WGS sequence"/>
</dbReference>
<evidence type="ECO:0000313" key="3">
    <source>
        <dbReference type="Proteomes" id="UP000248961"/>
    </source>
</evidence>
<feature type="non-terminal residue" evidence="2">
    <location>
        <position position="91"/>
    </location>
</feature>
<feature type="compositionally biased region" description="Basic and acidic residues" evidence="1">
    <location>
        <begin position="37"/>
        <end position="46"/>
    </location>
</feature>
<dbReference type="EMBL" id="KZ824372">
    <property type="protein sequence ID" value="RAL06593.1"/>
    <property type="molecule type" value="Genomic_DNA"/>
</dbReference>
<keyword evidence="3" id="KW-1185">Reference proteome</keyword>
<evidence type="ECO:0000313" key="2">
    <source>
        <dbReference type="EMBL" id="RAL06593.1"/>
    </source>
</evidence>
<accession>A0A395HGJ2</accession>
<name>A0A395HGJ2_ASPHC</name>
<evidence type="ECO:0000256" key="1">
    <source>
        <dbReference type="SAM" id="MobiDB-lite"/>
    </source>
</evidence>
<feature type="region of interest" description="Disordered" evidence="1">
    <location>
        <begin position="1"/>
        <end position="59"/>
    </location>
</feature>
<protein>
    <submittedName>
        <fullName evidence="2">Uncharacterized protein</fullName>
    </submittedName>
</protein>
<dbReference type="GeneID" id="37201704"/>
<proteinExistence type="predicted"/>
<dbReference type="OrthoDB" id="4369211at2759"/>
<gene>
    <name evidence="2" type="ORF">BO97DRAFT_430095</name>
</gene>
<organism evidence="2 3">
    <name type="scientific">Aspergillus homomorphus (strain CBS 101889)</name>
    <dbReference type="NCBI Taxonomy" id="1450537"/>
    <lineage>
        <taxon>Eukaryota</taxon>
        <taxon>Fungi</taxon>
        <taxon>Dikarya</taxon>
        <taxon>Ascomycota</taxon>
        <taxon>Pezizomycotina</taxon>
        <taxon>Eurotiomycetes</taxon>
        <taxon>Eurotiomycetidae</taxon>
        <taxon>Eurotiales</taxon>
        <taxon>Aspergillaceae</taxon>
        <taxon>Aspergillus</taxon>
        <taxon>Aspergillus subgen. Circumdati</taxon>
    </lineage>
</organism>
<reference evidence="2 3" key="1">
    <citation type="submission" date="2018-02" db="EMBL/GenBank/DDBJ databases">
        <title>The genomes of Aspergillus section Nigri reveals drivers in fungal speciation.</title>
        <authorList>
            <consortium name="DOE Joint Genome Institute"/>
            <person name="Vesth T.C."/>
            <person name="Nybo J."/>
            <person name="Theobald S."/>
            <person name="Brandl J."/>
            <person name="Frisvad J.C."/>
            <person name="Nielsen K.F."/>
            <person name="Lyhne E.K."/>
            <person name="Kogle M.E."/>
            <person name="Kuo A."/>
            <person name="Riley R."/>
            <person name="Clum A."/>
            <person name="Nolan M."/>
            <person name="Lipzen A."/>
            <person name="Salamov A."/>
            <person name="Henrissat B."/>
            <person name="Wiebenga A."/>
            <person name="De vries R.P."/>
            <person name="Grigoriev I.V."/>
            <person name="Mortensen U.H."/>
            <person name="Andersen M.R."/>
            <person name="Baker S.E."/>
        </authorList>
    </citation>
    <scope>NUCLEOTIDE SEQUENCE [LARGE SCALE GENOMIC DNA]</scope>
    <source>
        <strain evidence="2 3">CBS 101889</strain>
    </source>
</reference>
<dbReference type="VEuPathDB" id="FungiDB:BO97DRAFT_430095"/>
<feature type="compositionally biased region" description="Acidic residues" evidence="1">
    <location>
        <begin position="25"/>
        <end position="36"/>
    </location>
</feature>
<dbReference type="AlphaFoldDB" id="A0A395HGJ2"/>
<dbReference type="RefSeq" id="XP_025545747.1">
    <property type="nucleotide sequence ID" value="XM_025697415.1"/>
</dbReference>
<sequence>MARARANSGQDSTVDQVVHPKDSVTDESEDEDEDENMDNKSVDKMESTPPIGESRPEVGDWVKDIIRRFTQNRGNDVMNNLFLSDTPNFEA</sequence>